<keyword evidence="4 7" id="KW-0732">Signal</keyword>
<dbReference type="OrthoDB" id="9779418at2"/>
<evidence type="ECO:0000313" key="10">
    <source>
        <dbReference type="Proteomes" id="UP000322699"/>
    </source>
</evidence>
<dbReference type="EMBL" id="VRLW01000001">
    <property type="protein sequence ID" value="KAA1262486.1"/>
    <property type="molecule type" value="Genomic_DNA"/>
</dbReference>
<feature type="signal peptide" evidence="7">
    <location>
        <begin position="1"/>
        <end position="25"/>
    </location>
</feature>
<evidence type="ECO:0000256" key="5">
    <source>
        <dbReference type="ARBA" id="ARBA00022801"/>
    </source>
</evidence>
<dbReference type="InterPro" id="IPR017850">
    <property type="entry name" value="Alkaline_phosphatase_core_sf"/>
</dbReference>
<feature type="domain" description="Sulfatase N-terminal" evidence="8">
    <location>
        <begin position="30"/>
        <end position="384"/>
    </location>
</feature>
<dbReference type="InterPro" id="IPR024607">
    <property type="entry name" value="Sulfatase_CS"/>
</dbReference>
<dbReference type="Pfam" id="PF00884">
    <property type="entry name" value="Sulfatase"/>
    <property type="match status" value="1"/>
</dbReference>
<dbReference type="SUPFAM" id="SSF53649">
    <property type="entry name" value="Alkaline phosphatase-like"/>
    <property type="match status" value="1"/>
</dbReference>
<evidence type="ECO:0000313" key="9">
    <source>
        <dbReference type="EMBL" id="KAA1262486.1"/>
    </source>
</evidence>
<dbReference type="InterPro" id="IPR000917">
    <property type="entry name" value="Sulfatase_N"/>
</dbReference>
<dbReference type="PROSITE" id="PS00149">
    <property type="entry name" value="SULFATASE_2"/>
    <property type="match status" value="1"/>
</dbReference>
<evidence type="ECO:0000256" key="4">
    <source>
        <dbReference type="ARBA" id="ARBA00022729"/>
    </source>
</evidence>
<dbReference type="PANTHER" id="PTHR42693">
    <property type="entry name" value="ARYLSULFATASE FAMILY MEMBER"/>
    <property type="match status" value="1"/>
</dbReference>
<gene>
    <name evidence="9" type="primary">atsA_16</name>
    <name evidence="9" type="ORF">LF1_50510</name>
</gene>
<evidence type="ECO:0000256" key="3">
    <source>
        <dbReference type="ARBA" id="ARBA00022723"/>
    </source>
</evidence>
<comment type="caution">
    <text evidence="9">The sequence shown here is derived from an EMBL/GenBank/DDBJ whole genome shotgun (WGS) entry which is preliminary data.</text>
</comment>
<proteinExistence type="inferred from homology"/>
<dbReference type="EC" id="3.1.6.1" evidence="9"/>
<reference evidence="9 10" key="1">
    <citation type="submission" date="2019-08" db="EMBL/GenBank/DDBJ databases">
        <title>Deep-cultivation of Planctomycetes and their phenomic and genomic characterization uncovers novel biology.</title>
        <authorList>
            <person name="Wiegand S."/>
            <person name="Jogler M."/>
            <person name="Boedeker C."/>
            <person name="Pinto D."/>
            <person name="Vollmers J."/>
            <person name="Rivas-Marin E."/>
            <person name="Kohn T."/>
            <person name="Peeters S.H."/>
            <person name="Heuer A."/>
            <person name="Rast P."/>
            <person name="Oberbeckmann S."/>
            <person name="Bunk B."/>
            <person name="Jeske O."/>
            <person name="Meyerdierks A."/>
            <person name="Storesund J.E."/>
            <person name="Kallscheuer N."/>
            <person name="Luecker S."/>
            <person name="Lage O.M."/>
            <person name="Pohl T."/>
            <person name="Merkel B.J."/>
            <person name="Hornburger P."/>
            <person name="Mueller R.-W."/>
            <person name="Bruemmer F."/>
            <person name="Labrenz M."/>
            <person name="Spormann A.M."/>
            <person name="Op Den Camp H."/>
            <person name="Overmann J."/>
            <person name="Amann R."/>
            <person name="Jetten M.S.M."/>
            <person name="Mascher T."/>
            <person name="Medema M.H."/>
            <person name="Devos D.P."/>
            <person name="Kaster A.-K."/>
            <person name="Ovreas L."/>
            <person name="Rohde M."/>
            <person name="Galperin M.Y."/>
            <person name="Jogler C."/>
        </authorList>
    </citation>
    <scope>NUCLEOTIDE SEQUENCE [LARGE SCALE GENOMIC DNA]</scope>
    <source>
        <strain evidence="9 10">LF1</strain>
    </source>
</reference>
<organism evidence="9 10">
    <name type="scientific">Rubripirellula obstinata</name>
    <dbReference type="NCBI Taxonomy" id="406547"/>
    <lineage>
        <taxon>Bacteria</taxon>
        <taxon>Pseudomonadati</taxon>
        <taxon>Planctomycetota</taxon>
        <taxon>Planctomycetia</taxon>
        <taxon>Pirellulales</taxon>
        <taxon>Pirellulaceae</taxon>
        <taxon>Rubripirellula</taxon>
    </lineage>
</organism>
<dbReference type="Gene3D" id="3.40.720.10">
    <property type="entry name" value="Alkaline Phosphatase, subunit A"/>
    <property type="match status" value="1"/>
</dbReference>
<evidence type="ECO:0000256" key="7">
    <source>
        <dbReference type="SAM" id="SignalP"/>
    </source>
</evidence>
<dbReference type="GO" id="GO:0046872">
    <property type="term" value="F:metal ion binding"/>
    <property type="evidence" value="ECO:0007669"/>
    <property type="project" value="UniProtKB-KW"/>
</dbReference>
<protein>
    <submittedName>
        <fullName evidence="9">Arylsulfatase</fullName>
        <ecNumber evidence="9">3.1.6.1</ecNumber>
    </submittedName>
</protein>
<name>A0A5B1CPJ3_9BACT</name>
<keyword evidence="10" id="KW-1185">Reference proteome</keyword>
<dbReference type="PANTHER" id="PTHR42693:SF42">
    <property type="entry name" value="ARYLSULFATASE G"/>
    <property type="match status" value="1"/>
</dbReference>
<comment type="cofactor">
    <cofactor evidence="1">
        <name>Ca(2+)</name>
        <dbReference type="ChEBI" id="CHEBI:29108"/>
    </cofactor>
</comment>
<dbReference type="InterPro" id="IPR054720">
    <property type="entry name" value="HpiC1"/>
</dbReference>
<sequence length="727" mass="77750" precursor="true">MLPRRFLPVFVFLCGSLLVSQTATAQNNNNVILFTVDDLGWADNDLAYSQAFAAQRNDTDSFFETPNLRAMAQGGTTFTQAYSSSPVCSPSRASLMLGQTPGRHGITQWIGGPDERNAGFSYVRNLPLASTTIAEAFRGNGYATAQSGKWHLGEGNQATPLDHGFDENYGGGPQGTPGSWYSDNNGGFAWANNLPGGTGNPAREYLTDRLTRDAVSFINSNAGNPNAADNKPFFLNLSHYGVHTPINAPQALRDKYEQKLASGGYEKFDSLTALEKTTLATYAAMVESVDQSLGAVRQALVDNGIDQNTTVAFISDHGGLATELDRTPPPNLNGPLRNGKGTLYEGGIRVPVLISGPGVVAGQVNDTPIIGHDLFPTLLQSAGVALPNQTIDGVDLSGMLAGGGPVDRGDNAVVIHYPHRSPQGGFPSGAIIDGKSKLIQSYDHGGIEVYNLANDISETTDLERIDLDRTEDMRVEFHRYLDRTNSPVPTTFTIDTRHAGKSIPVANGDFELNAVTDNLSGGPGTTTALREIANWTWVNNVQLNFGGLANPDDGMLNGPDFVGTDGDGINGAMDGPQIVYFGSFTDTLGNNVESDLIGIEQTLDARLIGNGEYTVRFAAAARGDQGFLVDGLVRLLAGDTVIGEFETPEDLPGLFRDYQFIVDASTLDRSLVGQSLKIQLFRGTDGGKVSYDNIRLFTTAIPEPGSFGFLTAIACFISKRNRRKSKA</sequence>
<evidence type="ECO:0000256" key="6">
    <source>
        <dbReference type="ARBA" id="ARBA00022837"/>
    </source>
</evidence>
<dbReference type="GO" id="GO:0004065">
    <property type="term" value="F:arylsulfatase activity"/>
    <property type="evidence" value="ECO:0007669"/>
    <property type="project" value="UniProtKB-EC"/>
</dbReference>
<dbReference type="CDD" id="cd16144">
    <property type="entry name" value="ARS_like"/>
    <property type="match status" value="1"/>
</dbReference>
<keyword evidence="5 9" id="KW-0378">Hydrolase</keyword>
<dbReference type="Proteomes" id="UP000322699">
    <property type="component" value="Unassembled WGS sequence"/>
</dbReference>
<comment type="similarity">
    <text evidence="2">Belongs to the sulfatase family.</text>
</comment>
<keyword evidence="3" id="KW-0479">Metal-binding</keyword>
<keyword evidence="6" id="KW-0106">Calcium</keyword>
<evidence type="ECO:0000259" key="8">
    <source>
        <dbReference type="Pfam" id="PF00884"/>
    </source>
</evidence>
<evidence type="ECO:0000256" key="2">
    <source>
        <dbReference type="ARBA" id="ARBA00008779"/>
    </source>
</evidence>
<accession>A0A5B1CPJ3</accession>
<evidence type="ECO:0000256" key="1">
    <source>
        <dbReference type="ARBA" id="ARBA00001913"/>
    </source>
</evidence>
<dbReference type="Pfam" id="PF22825">
    <property type="entry name" value="HpiC1-like"/>
    <property type="match status" value="1"/>
</dbReference>
<feature type="chain" id="PRO_5022716315" evidence="7">
    <location>
        <begin position="26"/>
        <end position="727"/>
    </location>
</feature>
<dbReference type="InterPro" id="IPR050738">
    <property type="entry name" value="Sulfatase"/>
</dbReference>
<dbReference type="AlphaFoldDB" id="A0A5B1CPJ3"/>